<dbReference type="SMART" id="SM00899">
    <property type="entry name" value="FeoA"/>
    <property type="match status" value="1"/>
</dbReference>
<organism evidence="3 4">
    <name type="scientific">Methanolapillus ohkumae</name>
    <dbReference type="NCBI Taxonomy" id="3028298"/>
    <lineage>
        <taxon>Archaea</taxon>
        <taxon>Methanobacteriati</taxon>
        <taxon>Methanobacteriota</taxon>
        <taxon>Stenosarchaea group</taxon>
        <taxon>Methanomicrobia</taxon>
        <taxon>Methanosarcinales</taxon>
        <taxon>Methanosarcinaceae</taxon>
        <taxon>Methanolapillus</taxon>
    </lineage>
</organism>
<dbReference type="Pfam" id="PF04023">
    <property type="entry name" value="FeoA"/>
    <property type="match status" value="1"/>
</dbReference>
<protein>
    <recommendedName>
        <fullName evidence="2">Ferrous iron transporter FeoA-like domain-containing protein</fullName>
    </recommendedName>
</protein>
<dbReference type="InterPro" id="IPR008988">
    <property type="entry name" value="Transcriptional_repressor_C"/>
</dbReference>
<proteinExistence type="predicted"/>
<dbReference type="InterPro" id="IPR038157">
    <property type="entry name" value="FeoA_core_dom"/>
</dbReference>
<name>A0AA96V686_9EURY</name>
<dbReference type="EMBL" id="CP131061">
    <property type="protein sequence ID" value="WNY26863.1"/>
    <property type="molecule type" value="Genomic_DNA"/>
</dbReference>
<evidence type="ECO:0000313" key="4">
    <source>
        <dbReference type="Proteomes" id="UP001304970"/>
    </source>
</evidence>
<gene>
    <name evidence="3" type="ORF">MsAm2_06440</name>
</gene>
<dbReference type="AlphaFoldDB" id="A0AA96V686"/>
<evidence type="ECO:0000259" key="2">
    <source>
        <dbReference type="SMART" id="SM00899"/>
    </source>
</evidence>
<dbReference type="SUPFAM" id="SSF50037">
    <property type="entry name" value="C-terminal domain of transcriptional repressors"/>
    <property type="match status" value="1"/>
</dbReference>
<reference evidence="3 4" key="1">
    <citation type="submission" date="2023-07" db="EMBL/GenBank/DDBJ databases">
        <title>Closed genome sequence of Methanosarcinaceae archaeon Am2.</title>
        <authorList>
            <person name="Poehlein A."/>
            <person name="Protasov E."/>
            <person name="Platt K."/>
            <person name="Reeh H."/>
            <person name="Daniel R."/>
            <person name="Brune A."/>
        </authorList>
    </citation>
    <scope>NUCLEOTIDE SEQUENCE [LARGE SCALE GENOMIC DNA]</scope>
    <source>
        <strain evidence="3 4">Am2</strain>
    </source>
</reference>
<dbReference type="PANTHER" id="PTHR42954:SF2">
    <property type="entry name" value="FE(2+) TRANSPORT PROTEIN A"/>
    <property type="match status" value="1"/>
</dbReference>
<dbReference type="GO" id="GO:0046914">
    <property type="term" value="F:transition metal ion binding"/>
    <property type="evidence" value="ECO:0007669"/>
    <property type="project" value="InterPro"/>
</dbReference>
<evidence type="ECO:0000313" key="3">
    <source>
        <dbReference type="EMBL" id="WNY26863.1"/>
    </source>
</evidence>
<sequence>MDQTLKDVKPGCTCEVVSIDCSNVLKNRLLCMGVTPGTCVEVVKCAPLGDPIELRIRHYNLSIRKSEASGIHVNNVQKCQIPTGSTTTERDIQRSVS</sequence>
<dbReference type="Gene3D" id="2.30.30.90">
    <property type="match status" value="1"/>
</dbReference>
<accession>A0AA96V686</accession>
<dbReference type="InterPro" id="IPR052713">
    <property type="entry name" value="FeoA"/>
</dbReference>
<dbReference type="Proteomes" id="UP001304970">
    <property type="component" value="Chromosome"/>
</dbReference>
<evidence type="ECO:0000256" key="1">
    <source>
        <dbReference type="ARBA" id="ARBA00023004"/>
    </source>
</evidence>
<dbReference type="GeneID" id="89228051"/>
<dbReference type="RefSeq" id="WP_338098368.1">
    <property type="nucleotide sequence ID" value="NZ_CP131061.1"/>
</dbReference>
<feature type="domain" description="Ferrous iron transporter FeoA-like" evidence="2">
    <location>
        <begin position="3"/>
        <end position="75"/>
    </location>
</feature>
<keyword evidence="4" id="KW-1185">Reference proteome</keyword>
<dbReference type="InterPro" id="IPR007167">
    <property type="entry name" value="Fe-transptr_FeoA-like"/>
</dbReference>
<keyword evidence="1" id="KW-0408">Iron</keyword>
<dbReference type="PANTHER" id="PTHR42954">
    <property type="entry name" value="FE(2+) TRANSPORT PROTEIN A"/>
    <property type="match status" value="1"/>
</dbReference>